<evidence type="ECO:0000313" key="6">
    <source>
        <dbReference type="EMBL" id="KUG55740.1"/>
    </source>
</evidence>
<accession>A0A0W8I8P5</accession>
<dbReference type="GO" id="GO:0008113">
    <property type="term" value="F:peptide-methionine (S)-S-oxide reductase activity"/>
    <property type="evidence" value="ECO:0007669"/>
    <property type="project" value="UniProtKB-UniRule"/>
</dbReference>
<dbReference type="SUPFAM" id="SSF55068">
    <property type="entry name" value="Peptide methionine sulfoxide reductase"/>
    <property type="match status" value="1"/>
</dbReference>
<comment type="similarity">
    <text evidence="4">Belongs to the MsrA Met sulfoxide reductase family.</text>
</comment>
<dbReference type="InterPro" id="IPR050162">
    <property type="entry name" value="MsrA_MetSO_reductase"/>
</dbReference>
<dbReference type="STRING" id="767452.AVL62_05475"/>
<dbReference type="Proteomes" id="UP000054837">
    <property type="component" value="Unassembled WGS sequence"/>
</dbReference>
<reference evidence="6 7" key="1">
    <citation type="submission" date="2015-12" db="EMBL/GenBank/DDBJ databases">
        <title>Serinicoccus chungangenesis strain CD08_5 genome sequencing and assembly.</title>
        <authorList>
            <person name="Chander A.M."/>
            <person name="Kaur G."/>
            <person name="Nair G.R."/>
            <person name="Dhawan D.K."/>
            <person name="Kochhar R.K."/>
            <person name="Mayilraj S."/>
            <person name="Bhadada S.K."/>
        </authorList>
    </citation>
    <scope>NUCLEOTIDE SEQUENCE [LARGE SCALE GENOMIC DNA]</scope>
    <source>
        <strain evidence="6 7">CD08_5</strain>
    </source>
</reference>
<sequence length="223" mass="24341">MHRESSLPGRPTPLPDIPERHVVLGSSMHGPWPEGTEVMTVAMGCFWGAERIFWQLPGVVTTAAGYQGGRTPNPTYREVCTGRTGHTESVLVAYDRARTDPEQLLKAFWENHDPTTADRQGNDIGTQYRSAIYWTTPEQEEAARATAAAFGEVLARAGHGPIVTELLPAEEAGPFYYAEEAHQQYLHKNPGGYCNHGPNGYTCPVGLVSQDQLPAQTSVAPPD</sequence>
<dbReference type="AlphaFoldDB" id="A0A0W8I8P5"/>
<evidence type="ECO:0000256" key="2">
    <source>
        <dbReference type="ARBA" id="ARBA00047806"/>
    </source>
</evidence>
<dbReference type="EMBL" id="LQBL01000022">
    <property type="protein sequence ID" value="KUG55740.1"/>
    <property type="molecule type" value="Genomic_DNA"/>
</dbReference>
<keyword evidence="1 4" id="KW-0560">Oxidoreductase</keyword>
<keyword evidence="7" id="KW-1185">Reference proteome</keyword>
<comment type="catalytic activity">
    <reaction evidence="3 4">
        <text>[thioredoxin]-disulfide + L-methionine + H2O = L-methionine (S)-S-oxide + [thioredoxin]-dithiol</text>
        <dbReference type="Rhea" id="RHEA:19993"/>
        <dbReference type="Rhea" id="RHEA-COMP:10698"/>
        <dbReference type="Rhea" id="RHEA-COMP:10700"/>
        <dbReference type="ChEBI" id="CHEBI:15377"/>
        <dbReference type="ChEBI" id="CHEBI:29950"/>
        <dbReference type="ChEBI" id="CHEBI:50058"/>
        <dbReference type="ChEBI" id="CHEBI:57844"/>
        <dbReference type="ChEBI" id="CHEBI:58772"/>
        <dbReference type="EC" id="1.8.4.11"/>
    </reaction>
</comment>
<evidence type="ECO:0000256" key="4">
    <source>
        <dbReference type="HAMAP-Rule" id="MF_01401"/>
    </source>
</evidence>
<dbReference type="InterPro" id="IPR002569">
    <property type="entry name" value="Met_Sox_Rdtase_MsrA_dom"/>
</dbReference>
<dbReference type="GO" id="GO:0034599">
    <property type="term" value="P:cellular response to oxidative stress"/>
    <property type="evidence" value="ECO:0007669"/>
    <property type="project" value="TreeGrafter"/>
</dbReference>
<comment type="catalytic activity">
    <reaction evidence="2 4">
        <text>L-methionyl-[protein] + [thioredoxin]-disulfide + H2O = L-methionyl-(S)-S-oxide-[protein] + [thioredoxin]-dithiol</text>
        <dbReference type="Rhea" id="RHEA:14217"/>
        <dbReference type="Rhea" id="RHEA-COMP:10698"/>
        <dbReference type="Rhea" id="RHEA-COMP:10700"/>
        <dbReference type="Rhea" id="RHEA-COMP:12313"/>
        <dbReference type="Rhea" id="RHEA-COMP:12315"/>
        <dbReference type="ChEBI" id="CHEBI:15377"/>
        <dbReference type="ChEBI" id="CHEBI:16044"/>
        <dbReference type="ChEBI" id="CHEBI:29950"/>
        <dbReference type="ChEBI" id="CHEBI:44120"/>
        <dbReference type="ChEBI" id="CHEBI:50058"/>
        <dbReference type="EC" id="1.8.4.11"/>
    </reaction>
</comment>
<feature type="domain" description="Peptide methionine sulphoxide reductase MsrA" evidence="5">
    <location>
        <begin position="39"/>
        <end position="195"/>
    </location>
</feature>
<evidence type="ECO:0000259" key="5">
    <source>
        <dbReference type="Pfam" id="PF01625"/>
    </source>
</evidence>
<dbReference type="EC" id="1.8.4.11" evidence="4"/>
<comment type="function">
    <text evidence="4">Has an important function as a repair enzyme for proteins that have been inactivated by oxidation. Catalyzes the reversible oxidation-reduction of methionine sulfoxide in proteins to methionine.</text>
</comment>
<dbReference type="Pfam" id="PF01625">
    <property type="entry name" value="PMSR"/>
    <property type="match status" value="1"/>
</dbReference>
<dbReference type="PANTHER" id="PTHR42799:SF2">
    <property type="entry name" value="MITOCHONDRIAL PEPTIDE METHIONINE SULFOXIDE REDUCTASE"/>
    <property type="match status" value="1"/>
</dbReference>
<name>A0A0W8I8P5_9MICO</name>
<protein>
    <recommendedName>
        <fullName evidence="4">Peptide methionine sulfoxide reductase MsrA</fullName>
        <shortName evidence="4">Protein-methionine-S-oxide reductase</shortName>
        <ecNumber evidence="4">1.8.4.11</ecNumber>
    </recommendedName>
    <alternativeName>
        <fullName evidence="4">Peptide-methionine (S)-S-oxide reductase</fullName>
        <shortName evidence="4">Peptide Met(O) reductase</shortName>
    </alternativeName>
</protein>
<comment type="caution">
    <text evidence="6">The sequence shown here is derived from an EMBL/GenBank/DDBJ whole genome shotgun (WGS) entry which is preliminary data.</text>
</comment>
<evidence type="ECO:0000313" key="7">
    <source>
        <dbReference type="Proteomes" id="UP000054837"/>
    </source>
</evidence>
<proteinExistence type="inferred from homology"/>
<dbReference type="GO" id="GO:0033744">
    <property type="term" value="F:L-methionine:thioredoxin-disulfide S-oxidoreductase activity"/>
    <property type="evidence" value="ECO:0007669"/>
    <property type="project" value="RHEA"/>
</dbReference>
<dbReference type="OrthoDB" id="4174719at2"/>
<dbReference type="InterPro" id="IPR036509">
    <property type="entry name" value="Met_Sox_Rdtase_MsrA_sf"/>
</dbReference>
<feature type="active site" evidence="4">
    <location>
        <position position="45"/>
    </location>
</feature>
<dbReference type="PANTHER" id="PTHR42799">
    <property type="entry name" value="MITOCHONDRIAL PEPTIDE METHIONINE SULFOXIDE REDUCTASE"/>
    <property type="match status" value="1"/>
</dbReference>
<dbReference type="HAMAP" id="MF_01401">
    <property type="entry name" value="MsrA"/>
    <property type="match status" value="1"/>
</dbReference>
<dbReference type="GO" id="GO:0005737">
    <property type="term" value="C:cytoplasm"/>
    <property type="evidence" value="ECO:0007669"/>
    <property type="project" value="TreeGrafter"/>
</dbReference>
<dbReference type="NCBIfam" id="TIGR00401">
    <property type="entry name" value="msrA"/>
    <property type="match status" value="1"/>
</dbReference>
<evidence type="ECO:0000256" key="3">
    <source>
        <dbReference type="ARBA" id="ARBA00048782"/>
    </source>
</evidence>
<dbReference type="RefSeq" id="WP_058890848.1">
    <property type="nucleotide sequence ID" value="NZ_LQBL01000022.1"/>
</dbReference>
<organism evidence="6 7">
    <name type="scientific">Serinicoccus chungangensis</name>
    <dbReference type="NCBI Taxonomy" id="767452"/>
    <lineage>
        <taxon>Bacteria</taxon>
        <taxon>Bacillati</taxon>
        <taxon>Actinomycetota</taxon>
        <taxon>Actinomycetes</taxon>
        <taxon>Micrococcales</taxon>
        <taxon>Ornithinimicrobiaceae</taxon>
        <taxon>Serinicoccus</taxon>
    </lineage>
</organism>
<evidence type="ECO:0000256" key="1">
    <source>
        <dbReference type="ARBA" id="ARBA00023002"/>
    </source>
</evidence>
<gene>
    <name evidence="4" type="primary">msrA</name>
    <name evidence="6" type="ORF">AVL62_05475</name>
</gene>
<dbReference type="Gene3D" id="3.30.1060.10">
    <property type="entry name" value="Peptide methionine sulphoxide reductase MsrA"/>
    <property type="match status" value="1"/>
</dbReference>